<dbReference type="AlphaFoldDB" id="A0A5C4LVD5"/>
<evidence type="ECO:0000313" key="3">
    <source>
        <dbReference type="Proteomes" id="UP000306740"/>
    </source>
</evidence>
<evidence type="ECO:0000313" key="1">
    <source>
        <dbReference type="EMBL" id="TNC22044.1"/>
    </source>
</evidence>
<evidence type="ECO:0000313" key="2">
    <source>
        <dbReference type="EMBL" id="TNC22179.1"/>
    </source>
</evidence>
<protein>
    <submittedName>
        <fullName evidence="2">Uncharacterized protein</fullName>
    </submittedName>
</protein>
<comment type="caution">
    <text evidence="2">The sequence shown here is derived from an EMBL/GenBank/DDBJ whole genome shotgun (WGS) entry which is preliminary data.</text>
</comment>
<dbReference type="RefSeq" id="WP_139107501.1">
    <property type="nucleotide sequence ID" value="NZ_VDFR01000282.1"/>
</dbReference>
<sequence>MGRPLCRQPPLRDDHWKLEHGLPSPCDEFDWLWPKALAPTLRRHELVVVRLVHVPTLDMYGA</sequence>
<reference evidence="2 3" key="1">
    <citation type="submission" date="2019-05" db="EMBL/GenBank/DDBJ databases">
        <title>Mumia sp. nov., isolated from the intestinal contents of plateau pika (Ochotona curzoniae) in the Qinghai-Tibet plateau of China.</title>
        <authorList>
            <person name="Tian Z."/>
        </authorList>
    </citation>
    <scope>NUCLEOTIDE SEQUENCE [LARGE SCALE GENOMIC DNA]</scope>
    <source>
        <strain evidence="3">527</strain>
        <strain evidence="2">Z527</strain>
    </source>
</reference>
<dbReference type="EMBL" id="VDFR01000282">
    <property type="protein sequence ID" value="TNC22179.1"/>
    <property type="molecule type" value="Genomic_DNA"/>
</dbReference>
<proteinExistence type="predicted"/>
<gene>
    <name evidence="2" type="ORF">FHE65_35870</name>
    <name evidence="1" type="ORF">FHE65_36225</name>
</gene>
<name>A0A5C4LVD5_9ACTN</name>
<organism evidence="2 3">
    <name type="scientific">Mumia zhuanghuii</name>
    <dbReference type="NCBI Taxonomy" id="2585211"/>
    <lineage>
        <taxon>Bacteria</taxon>
        <taxon>Bacillati</taxon>
        <taxon>Actinomycetota</taxon>
        <taxon>Actinomycetes</taxon>
        <taxon>Propionibacteriales</taxon>
        <taxon>Nocardioidaceae</taxon>
        <taxon>Mumia</taxon>
    </lineage>
</organism>
<accession>A0A5C4LVD5</accession>
<dbReference type="EMBL" id="VDFR01000283">
    <property type="protein sequence ID" value="TNC22044.1"/>
    <property type="molecule type" value="Genomic_DNA"/>
</dbReference>
<dbReference type="Proteomes" id="UP000306740">
    <property type="component" value="Unassembled WGS sequence"/>
</dbReference>